<dbReference type="CDD" id="cd00302">
    <property type="entry name" value="cytochrome_P450"/>
    <property type="match status" value="1"/>
</dbReference>
<dbReference type="Gene3D" id="1.10.630.10">
    <property type="entry name" value="Cytochrome P450"/>
    <property type="match status" value="1"/>
</dbReference>
<keyword evidence="6" id="KW-0503">Monooxygenase</keyword>
<dbReference type="GO" id="GO:0020037">
    <property type="term" value="F:heme binding"/>
    <property type="evidence" value="ECO:0007669"/>
    <property type="project" value="InterPro"/>
</dbReference>
<dbReference type="GO" id="GO:0016705">
    <property type="term" value="F:oxidoreductase activity, acting on paired donors, with incorporation or reduction of molecular oxygen"/>
    <property type="evidence" value="ECO:0007669"/>
    <property type="project" value="InterPro"/>
</dbReference>
<keyword evidence="3" id="KW-0479">Metal-binding</keyword>
<evidence type="ECO:0000313" key="9">
    <source>
        <dbReference type="Proteomes" id="UP001285354"/>
    </source>
</evidence>
<keyword evidence="4" id="KW-0560">Oxidoreductase</keyword>
<dbReference type="Pfam" id="PF00067">
    <property type="entry name" value="p450"/>
    <property type="match status" value="1"/>
</dbReference>
<evidence type="ECO:0000256" key="5">
    <source>
        <dbReference type="ARBA" id="ARBA00023004"/>
    </source>
</evidence>
<keyword evidence="9" id="KW-1185">Reference proteome</keyword>
<dbReference type="EMBL" id="JAUBYV010000013">
    <property type="protein sequence ID" value="KAK2623560.1"/>
    <property type="molecule type" value="Genomic_DNA"/>
</dbReference>
<accession>A0AAD9STR0</accession>
<evidence type="ECO:0000256" key="4">
    <source>
        <dbReference type="ARBA" id="ARBA00023002"/>
    </source>
</evidence>
<dbReference type="PANTHER" id="PTHR24286">
    <property type="entry name" value="CYTOCHROME P450 26"/>
    <property type="match status" value="1"/>
</dbReference>
<comment type="caution">
    <text evidence="8">The sequence shown here is derived from an EMBL/GenBank/DDBJ whole genome shotgun (WGS) entry which is preliminary data.</text>
</comment>
<evidence type="ECO:0000256" key="2">
    <source>
        <dbReference type="ARBA" id="ARBA00022617"/>
    </source>
</evidence>
<keyword evidence="7" id="KW-0812">Transmembrane</keyword>
<gene>
    <name evidence="8" type="ORF">QTJ16_007114</name>
</gene>
<proteinExistence type="inferred from homology"/>
<evidence type="ECO:0000256" key="6">
    <source>
        <dbReference type="ARBA" id="ARBA00023033"/>
    </source>
</evidence>
<comment type="similarity">
    <text evidence="1">Belongs to the cytochrome P450 family.</text>
</comment>
<evidence type="ECO:0008006" key="10">
    <source>
        <dbReference type="Google" id="ProtNLM"/>
    </source>
</evidence>
<dbReference type="PANTHER" id="PTHR24286:SF384">
    <property type="entry name" value="P450, PUTATIVE (EUROFUNG)-RELATED"/>
    <property type="match status" value="1"/>
</dbReference>
<evidence type="ECO:0000256" key="7">
    <source>
        <dbReference type="SAM" id="Phobius"/>
    </source>
</evidence>
<keyword evidence="2" id="KW-0349">Heme</keyword>
<evidence type="ECO:0000313" key="8">
    <source>
        <dbReference type="EMBL" id="KAK2623560.1"/>
    </source>
</evidence>
<evidence type="ECO:0000256" key="3">
    <source>
        <dbReference type="ARBA" id="ARBA00022723"/>
    </source>
</evidence>
<organism evidence="8 9">
    <name type="scientific">Diplocarpon rosae</name>
    <dbReference type="NCBI Taxonomy" id="946125"/>
    <lineage>
        <taxon>Eukaryota</taxon>
        <taxon>Fungi</taxon>
        <taxon>Dikarya</taxon>
        <taxon>Ascomycota</taxon>
        <taxon>Pezizomycotina</taxon>
        <taxon>Leotiomycetes</taxon>
        <taxon>Helotiales</taxon>
        <taxon>Drepanopezizaceae</taxon>
        <taxon>Diplocarpon</taxon>
    </lineage>
</organism>
<dbReference type="AlphaFoldDB" id="A0AAD9STR0"/>
<dbReference type="InterPro" id="IPR001128">
    <property type="entry name" value="Cyt_P450"/>
</dbReference>
<keyword evidence="7" id="KW-0472">Membrane</keyword>
<dbReference type="GO" id="GO:0005506">
    <property type="term" value="F:iron ion binding"/>
    <property type="evidence" value="ECO:0007669"/>
    <property type="project" value="InterPro"/>
</dbReference>
<evidence type="ECO:0000256" key="1">
    <source>
        <dbReference type="ARBA" id="ARBA00010617"/>
    </source>
</evidence>
<protein>
    <recommendedName>
        <fullName evidence="10">Cytochrome P450</fullName>
    </recommendedName>
</protein>
<name>A0AAD9STR0_9HELO</name>
<reference evidence="8" key="1">
    <citation type="submission" date="2023-06" db="EMBL/GenBank/DDBJ databases">
        <title>Draft genome of Marssonina rosae.</title>
        <authorList>
            <person name="Cheng Q."/>
        </authorList>
    </citation>
    <scope>NUCLEOTIDE SEQUENCE</scope>
    <source>
        <strain evidence="8">R4</strain>
    </source>
</reference>
<dbReference type="GO" id="GO:0004497">
    <property type="term" value="F:monooxygenase activity"/>
    <property type="evidence" value="ECO:0007669"/>
    <property type="project" value="UniProtKB-KW"/>
</dbReference>
<dbReference type="Proteomes" id="UP001285354">
    <property type="component" value="Unassembled WGS sequence"/>
</dbReference>
<dbReference type="SUPFAM" id="SSF48264">
    <property type="entry name" value="Cytochrome P450"/>
    <property type="match status" value="1"/>
</dbReference>
<dbReference type="InterPro" id="IPR036396">
    <property type="entry name" value="Cyt_P450_sf"/>
</dbReference>
<dbReference type="GO" id="GO:0016125">
    <property type="term" value="P:sterol metabolic process"/>
    <property type="evidence" value="ECO:0007669"/>
    <property type="project" value="TreeGrafter"/>
</dbReference>
<sequence>MDWVMAPWTLVVFTVVVILLNYLLLPSRHAFPPSAPAQAADQYPVLGALSYVTRPWDFYRQSMARSETGNFAFYIGSWSVVAFSGRRARKDFSSVLIQDERSESLSPVVPYGPRSLKRYESVAETSSFGGYFKKRIFRMLSRENFGKGLPAMVRDVQSTVTSLGASGTTDPFISIYKLIFQLTVRNICSSEIADDPIRLGRMRRLYEVLDTSFNPLMQAFPFAVKVFTPSLWKQGWAGARMWWLLRGVVEGRKRDGRRRDDPLQYLIDQGDSMGNILGFTTGAMFAGVFNSGIKSGWLLCYLAKNSYWTARIRDECVAAAEKYSVSSEMPENKSSVADQLAKLPLEAWENAFPMLGLCLKETIRVQSQGNFLRRNVSGRDIVIGGDVVPNGSFAIYHVEDVHRNERIYKNAEEWDPAR</sequence>
<keyword evidence="7" id="KW-1133">Transmembrane helix</keyword>
<keyword evidence="5" id="KW-0408">Iron</keyword>
<feature type="transmembrane region" description="Helical" evidence="7">
    <location>
        <begin position="6"/>
        <end position="25"/>
    </location>
</feature>